<keyword evidence="1" id="KW-1133">Transmembrane helix</keyword>
<dbReference type="AlphaFoldDB" id="A0A2T0B8I1"/>
<keyword evidence="3" id="KW-0560">Oxidoreductase</keyword>
<dbReference type="SUPFAM" id="SSF51905">
    <property type="entry name" value="FAD/NAD(P)-binding domain"/>
    <property type="match status" value="1"/>
</dbReference>
<dbReference type="EMBL" id="PVXQ01000048">
    <property type="protein sequence ID" value="PRR80201.1"/>
    <property type="molecule type" value="Genomic_DNA"/>
</dbReference>
<feature type="transmembrane region" description="Helical" evidence="1">
    <location>
        <begin position="361"/>
        <end position="382"/>
    </location>
</feature>
<dbReference type="RefSeq" id="WP_106060988.1">
    <property type="nucleotide sequence ID" value="NZ_PVXQ01000048.1"/>
</dbReference>
<dbReference type="GO" id="GO:0016491">
    <property type="term" value="F:oxidoreductase activity"/>
    <property type="evidence" value="ECO:0007669"/>
    <property type="project" value="UniProtKB-KW"/>
</dbReference>
<gene>
    <name evidence="3" type="primary">puuB_2</name>
    <name evidence="3" type="ORF">CLVI_31030</name>
</gene>
<proteinExistence type="predicted"/>
<dbReference type="PANTHER" id="PTHR13847:SF201">
    <property type="entry name" value="PUTATIBE OXIDOREDUCTASE"/>
    <property type="match status" value="1"/>
</dbReference>
<reference evidence="3 4" key="1">
    <citation type="submission" date="2018-03" db="EMBL/GenBank/DDBJ databases">
        <title>Genome sequence of Clostridium vincentii DSM 10228.</title>
        <authorList>
            <person name="Poehlein A."/>
            <person name="Daniel R."/>
        </authorList>
    </citation>
    <scope>NUCLEOTIDE SEQUENCE [LARGE SCALE GENOMIC DNA]</scope>
    <source>
        <strain evidence="3 4">DSM 10228</strain>
    </source>
</reference>
<sequence length="404" mass="45817">MNTQYVKGDCLFTKINKLTKQYEYLTEDIETEVVIVGGGVTGAVLGYYFTKNNINAVVLEKSRIAHGSTSITTSLLQYELDSNAMNLKQYTSIDNIIRSYKLGLKALDEIEEFINENGNACDFKKVDSFLYTAKDIEIKEIKQEYDIRNKAGFPVEFISKENNEFSFNVKAGVLSKGGGAQIDPYKYTQELFKVSCEKGLRVYENTEVVDVKYSENEVVVETIYGHKVKGKIIIVATGYNTNLFSERAFGTKTTTFNIATKPINNIEDIYKGVNVRDNEDPYNYLRTTTDNRIIIGGEDINFIPDISNEKLCNENYDKLEQRLKNLFPKLNIDIEYRYCGAFASTQDNLGFLGKDPKNSKLWYCLGYGANGILFSVLGGMMLSKLYSGEVNKDLKLFKVNRFDS</sequence>
<dbReference type="OrthoDB" id="571248at2"/>
<protein>
    <submittedName>
        <fullName evidence="3">Gamma-glutamylputrescine oxidoreductase</fullName>
        <ecNumber evidence="3">1.4.3.-</ecNumber>
    </submittedName>
</protein>
<dbReference type="InterPro" id="IPR036188">
    <property type="entry name" value="FAD/NAD-bd_sf"/>
</dbReference>
<evidence type="ECO:0000259" key="2">
    <source>
        <dbReference type="Pfam" id="PF01266"/>
    </source>
</evidence>
<dbReference type="Pfam" id="PF01266">
    <property type="entry name" value="DAO"/>
    <property type="match status" value="1"/>
</dbReference>
<keyword evidence="4" id="KW-1185">Reference proteome</keyword>
<dbReference type="InterPro" id="IPR006076">
    <property type="entry name" value="FAD-dep_OxRdtase"/>
</dbReference>
<evidence type="ECO:0000256" key="1">
    <source>
        <dbReference type="SAM" id="Phobius"/>
    </source>
</evidence>
<dbReference type="EC" id="1.4.3.-" evidence="3"/>
<keyword evidence="1" id="KW-0472">Membrane</keyword>
<evidence type="ECO:0000313" key="3">
    <source>
        <dbReference type="EMBL" id="PRR80201.1"/>
    </source>
</evidence>
<evidence type="ECO:0000313" key="4">
    <source>
        <dbReference type="Proteomes" id="UP000239471"/>
    </source>
</evidence>
<organism evidence="3 4">
    <name type="scientific">Clostridium vincentii</name>
    <dbReference type="NCBI Taxonomy" id="52704"/>
    <lineage>
        <taxon>Bacteria</taxon>
        <taxon>Bacillati</taxon>
        <taxon>Bacillota</taxon>
        <taxon>Clostridia</taxon>
        <taxon>Eubacteriales</taxon>
        <taxon>Clostridiaceae</taxon>
        <taxon>Clostridium</taxon>
    </lineage>
</organism>
<dbReference type="PANTHER" id="PTHR13847">
    <property type="entry name" value="SARCOSINE DEHYDROGENASE-RELATED"/>
    <property type="match status" value="1"/>
</dbReference>
<dbReference type="Proteomes" id="UP000239471">
    <property type="component" value="Unassembled WGS sequence"/>
</dbReference>
<dbReference type="Gene3D" id="3.50.50.60">
    <property type="entry name" value="FAD/NAD(P)-binding domain"/>
    <property type="match status" value="1"/>
</dbReference>
<name>A0A2T0B8I1_9CLOT</name>
<dbReference type="Gene3D" id="3.30.9.10">
    <property type="entry name" value="D-Amino Acid Oxidase, subunit A, domain 2"/>
    <property type="match status" value="1"/>
</dbReference>
<feature type="domain" description="FAD dependent oxidoreductase" evidence="2">
    <location>
        <begin position="33"/>
        <end position="384"/>
    </location>
</feature>
<accession>A0A2T0B8I1</accession>
<dbReference type="GO" id="GO:0005737">
    <property type="term" value="C:cytoplasm"/>
    <property type="evidence" value="ECO:0007669"/>
    <property type="project" value="TreeGrafter"/>
</dbReference>
<keyword evidence="1" id="KW-0812">Transmembrane</keyword>
<comment type="caution">
    <text evidence="3">The sequence shown here is derived from an EMBL/GenBank/DDBJ whole genome shotgun (WGS) entry which is preliminary data.</text>
</comment>